<dbReference type="Pfam" id="PF00011">
    <property type="entry name" value="HSP20"/>
    <property type="match status" value="1"/>
</dbReference>
<dbReference type="InterPro" id="IPR002068">
    <property type="entry name" value="A-crystallin/Hsp20_dom"/>
</dbReference>
<dbReference type="PANTHER" id="PTHR47062">
    <property type="match status" value="1"/>
</dbReference>
<name>A0A381VKG8_9ZZZZ</name>
<reference evidence="3" key="1">
    <citation type="submission" date="2018-05" db="EMBL/GenBank/DDBJ databases">
        <authorList>
            <person name="Lanie J.A."/>
            <person name="Ng W.-L."/>
            <person name="Kazmierczak K.M."/>
            <person name="Andrzejewski T.M."/>
            <person name="Davidsen T.M."/>
            <person name="Wayne K.J."/>
            <person name="Tettelin H."/>
            <person name="Glass J.I."/>
            <person name="Rusch D."/>
            <person name="Podicherti R."/>
            <person name="Tsui H.-C.T."/>
            <person name="Winkler M.E."/>
        </authorList>
    </citation>
    <scope>NUCLEOTIDE SEQUENCE</scope>
</reference>
<dbReference type="PROSITE" id="PS01031">
    <property type="entry name" value="SHSP"/>
    <property type="match status" value="1"/>
</dbReference>
<dbReference type="EMBL" id="UINC01008891">
    <property type="protein sequence ID" value="SVA39963.1"/>
    <property type="molecule type" value="Genomic_DNA"/>
</dbReference>
<evidence type="ECO:0000256" key="1">
    <source>
        <dbReference type="ARBA" id="ARBA00023016"/>
    </source>
</evidence>
<proteinExistence type="predicted"/>
<sequence length="147" mass="16506">MVTTKALNLFDNFNVNQLTPYAVGFDRVFDRLVDYTNNNMNSTGFPPYNIKKVGDYGYEIAMALAGFGKEDIEVEVANGVLTVRSVKENSDDPEVVHRGISYRKFNRRFTLADDIVVTGAKLENGLLLIGLEQVVPEEMKPKLIDIK</sequence>
<dbReference type="CDD" id="cd06470">
    <property type="entry name" value="ACD_IbpA-B_like"/>
    <property type="match status" value="1"/>
</dbReference>
<gene>
    <name evidence="3" type="ORF">METZ01_LOCUS92817</name>
</gene>
<keyword evidence="1" id="KW-0346">Stress response</keyword>
<evidence type="ECO:0000313" key="3">
    <source>
        <dbReference type="EMBL" id="SVA39963.1"/>
    </source>
</evidence>
<feature type="domain" description="SHSP" evidence="2">
    <location>
        <begin position="39"/>
        <end position="147"/>
    </location>
</feature>
<protein>
    <recommendedName>
        <fullName evidence="2">SHSP domain-containing protein</fullName>
    </recommendedName>
</protein>
<dbReference type="Gene3D" id="2.60.40.790">
    <property type="match status" value="1"/>
</dbReference>
<dbReference type="SUPFAM" id="SSF49764">
    <property type="entry name" value="HSP20-like chaperones"/>
    <property type="match status" value="1"/>
</dbReference>
<organism evidence="3">
    <name type="scientific">marine metagenome</name>
    <dbReference type="NCBI Taxonomy" id="408172"/>
    <lineage>
        <taxon>unclassified sequences</taxon>
        <taxon>metagenomes</taxon>
        <taxon>ecological metagenomes</taxon>
    </lineage>
</organism>
<dbReference type="InterPro" id="IPR008978">
    <property type="entry name" value="HSP20-like_chaperone"/>
</dbReference>
<dbReference type="InterPro" id="IPR037913">
    <property type="entry name" value="ACD_IbpA/B"/>
</dbReference>
<dbReference type="PANTHER" id="PTHR47062:SF1">
    <property type="entry name" value="SMALL HEAT SHOCK PROTEIN IBPA"/>
    <property type="match status" value="1"/>
</dbReference>
<evidence type="ECO:0000259" key="2">
    <source>
        <dbReference type="PROSITE" id="PS01031"/>
    </source>
</evidence>
<accession>A0A381VKG8</accession>
<dbReference type="AlphaFoldDB" id="A0A381VKG8"/>